<proteinExistence type="predicted"/>
<dbReference type="InterPro" id="IPR022172">
    <property type="entry name" value="DUF3703"/>
</dbReference>
<gene>
    <name evidence="1" type="ORF">KAK11_21440</name>
</gene>
<keyword evidence="2" id="KW-1185">Reference proteome</keyword>
<dbReference type="Pfam" id="PF12487">
    <property type="entry name" value="DUF3703"/>
    <property type="match status" value="1"/>
</dbReference>
<accession>A0ABS5E3B2</accession>
<evidence type="ECO:0000313" key="1">
    <source>
        <dbReference type="EMBL" id="MBQ0937900.1"/>
    </source>
</evidence>
<organism evidence="1 2">
    <name type="scientific">Ideonella paludis</name>
    <dbReference type="NCBI Taxonomy" id="1233411"/>
    <lineage>
        <taxon>Bacteria</taxon>
        <taxon>Pseudomonadati</taxon>
        <taxon>Pseudomonadota</taxon>
        <taxon>Betaproteobacteria</taxon>
        <taxon>Burkholderiales</taxon>
        <taxon>Sphaerotilaceae</taxon>
        <taxon>Ideonella</taxon>
    </lineage>
</organism>
<comment type="caution">
    <text evidence="1">The sequence shown here is derived from an EMBL/GenBank/DDBJ whole genome shotgun (WGS) entry which is preliminary data.</text>
</comment>
<reference evidence="1 2" key="1">
    <citation type="submission" date="2021-04" db="EMBL/GenBank/DDBJ databases">
        <title>The genome sequence of type strain Ideonella paludis KCTC 32238.</title>
        <authorList>
            <person name="Liu Y."/>
        </authorList>
    </citation>
    <scope>NUCLEOTIDE SEQUENCE [LARGE SCALE GENOMIC DNA]</scope>
    <source>
        <strain evidence="1 2">KCTC 32238</strain>
    </source>
</reference>
<evidence type="ECO:0000313" key="2">
    <source>
        <dbReference type="Proteomes" id="UP000672097"/>
    </source>
</evidence>
<dbReference type="Proteomes" id="UP000672097">
    <property type="component" value="Unassembled WGS sequence"/>
</dbReference>
<protein>
    <submittedName>
        <fullName evidence="1">DUF3703 domain-containing protein</fullName>
    </submittedName>
</protein>
<dbReference type="EMBL" id="JAGQDG010000012">
    <property type="protein sequence ID" value="MBQ0937900.1"/>
    <property type="molecule type" value="Genomic_DNA"/>
</dbReference>
<sequence length="118" mass="12889">MTPSSQRAIAFDAAIGEARNQLASRKPLAAMSLLQRAHVLGQRDFCSHLSVHLLMLRAAWALRDGRELRGQLLRLVLTPIGHMSGRLPIGNIGTSDVSAFEPMALSHDLATLLDDRKP</sequence>
<dbReference type="RefSeq" id="WP_210811648.1">
    <property type="nucleotide sequence ID" value="NZ_JAGQDG010000012.1"/>
</dbReference>
<name>A0ABS5E3B2_9BURK</name>